<feature type="transmembrane region" description="Helical" evidence="2">
    <location>
        <begin position="16"/>
        <end position="37"/>
    </location>
</feature>
<keyword evidence="4" id="KW-1185">Reference proteome</keyword>
<evidence type="ECO:0000256" key="1">
    <source>
        <dbReference type="SAM" id="MobiDB-lite"/>
    </source>
</evidence>
<evidence type="ECO:0000313" key="4">
    <source>
        <dbReference type="Proteomes" id="UP000322981"/>
    </source>
</evidence>
<keyword evidence="2" id="KW-0472">Membrane</keyword>
<accession>A0A5M8FQR0</accession>
<gene>
    <name evidence="3" type="ORF">F2Q65_05185</name>
</gene>
<dbReference type="NCBIfam" id="TIGR03165">
    <property type="entry name" value="F1F0_chp_2"/>
    <property type="match status" value="1"/>
</dbReference>
<evidence type="ECO:0008006" key="5">
    <source>
        <dbReference type="Google" id="ProtNLM"/>
    </source>
</evidence>
<keyword evidence="2" id="KW-0812">Transmembrane</keyword>
<sequence length="126" mass="13441">MGRSSGRARAAVIDTLFIAFALLCGLAVGWVFFYGLQRTVQALPHVRRPALLIGLSLLLRLALLWAGLSLLIRVGGQWQHLLAAMVGMLLMRSLLVRRQRPATAPTVAPTAGSKPAPKAGPGRPSP</sequence>
<evidence type="ECO:0000313" key="3">
    <source>
        <dbReference type="EMBL" id="KAA6186206.1"/>
    </source>
</evidence>
<organism evidence="3 4">
    <name type="scientific">Thiohalocapsa marina</name>
    <dbReference type="NCBI Taxonomy" id="424902"/>
    <lineage>
        <taxon>Bacteria</taxon>
        <taxon>Pseudomonadati</taxon>
        <taxon>Pseudomonadota</taxon>
        <taxon>Gammaproteobacteria</taxon>
        <taxon>Chromatiales</taxon>
        <taxon>Chromatiaceae</taxon>
        <taxon>Thiohalocapsa</taxon>
    </lineage>
</organism>
<keyword evidence="2" id="KW-1133">Transmembrane helix</keyword>
<protein>
    <recommendedName>
        <fullName evidence="5">ATP synthase subunit I</fullName>
    </recommendedName>
</protein>
<feature type="compositionally biased region" description="Low complexity" evidence="1">
    <location>
        <begin position="102"/>
        <end position="111"/>
    </location>
</feature>
<feature type="region of interest" description="Disordered" evidence="1">
    <location>
        <begin position="102"/>
        <end position="126"/>
    </location>
</feature>
<reference evidence="3 4" key="1">
    <citation type="submission" date="2019-09" db="EMBL/GenBank/DDBJ databases">
        <title>Whole-genome sequence of the purple sulfur bacterium Thiohalocapsa marina DSM 19078.</title>
        <authorList>
            <person name="Kyndt J.A."/>
            <person name="Meyer T.E."/>
        </authorList>
    </citation>
    <scope>NUCLEOTIDE SEQUENCE [LARGE SCALE GENOMIC DNA]</scope>
    <source>
        <strain evidence="3 4">DSM 19078</strain>
    </source>
</reference>
<evidence type="ECO:0000256" key="2">
    <source>
        <dbReference type="SAM" id="Phobius"/>
    </source>
</evidence>
<dbReference type="AlphaFoldDB" id="A0A5M8FQR0"/>
<dbReference type="InterPro" id="IPR017581">
    <property type="entry name" value="AtpR-like"/>
</dbReference>
<proteinExistence type="predicted"/>
<comment type="caution">
    <text evidence="3">The sequence shown here is derived from an EMBL/GenBank/DDBJ whole genome shotgun (WGS) entry which is preliminary data.</text>
</comment>
<feature type="transmembrane region" description="Helical" evidence="2">
    <location>
        <begin position="49"/>
        <end position="72"/>
    </location>
</feature>
<dbReference type="Pfam" id="PF12966">
    <property type="entry name" value="AtpR"/>
    <property type="match status" value="1"/>
</dbReference>
<dbReference type="Proteomes" id="UP000322981">
    <property type="component" value="Unassembled WGS sequence"/>
</dbReference>
<feature type="transmembrane region" description="Helical" evidence="2">
    <location>
        <begin position="78"/>
        <end position="95"/>
    </location>
</feature>
<name>A0A5M8FQR0_9GAMM</name>
<dbReference type="EMBL" id="VWXX01000005">
    <property type="protein sequence ID" value="KAA6186206.1"/>
    <property type="molecule type" value="Genomic_DNA"/>
</dbReference>